<comment type="caution">
    <text evidence="1">The sequence shown here is derived from an EMBL/GenBank/DDBJ whole genome shotgun (WGS) entry which is preliminary data.</text>
</comment>
<proteinExistence type="predicted"/>
<reference evidence="1" key="1">
    <citation type="journal article" date="2014" name="Front. Microbiol.">
        <title>High frequency of phylogenetically diverse reductive dehalogenase-homologous genes in deep subseafloor sedimentary metagenomes.</title>
        <authorList>
            <person name="Kawai M."/>
            <person name="Futagami T."/>
            <person name="Toyoda A."/>
            <person name="Takaki Y."/>
            <person name="Nishi S."/>
            <person name="Hori S."/>
            <person name="Arai W."/>
            <person name="Tsubouchi T."/>
            <person name="Morono Y."/>
            <person name="Uchiyama I."/>
            <person name="Ito T."/>
            <person name="Fujiyama A."/>
            <person name="Inagaki F."/>
            <person name="Takami H."/>
        </authorList>
    </citation>
    <scope>NUCLEOTIDE SEQUENCE</scope>
    <source>
        <strain evidence="1">Expedition CK06-06</strain>
    </source>
</reference>
<accession>X1Q5Z0</accession>
<protein>
    <submittedName>
        <fullName evidence="1">Uncharacterized protein</fullName>
    </submittedName>
</protein>
<feature type="non-terminal residue" evidence="1">
    <location>
        <position position="240"/>
    </location>
</feature>
<feature type="non-terminal residue" evidence="1">
    <location>
        <position position="1"/>
    </location>
</feature>
<name>X1Q5Z0_9ZZZZ</name>
<gene>
    <name evidence="1" type="ORF">S06H3_54345</name>
</gene>
<evidence type="ECO:0000313" key="1">
    <source>
        <dbReference type="EMBL" id="GAI50166.1"/>
    </source>
</evidence>
<sequence>GEDINDLNSSWFTGAGGMRERIRKIDKFGGRTLIGLYEYYQNLYKGIKGDYIIDIMRIRLGIGVKRYTLDSFLRDLEKSRYIQWRHVTDLVIYEVLEMLANEYKMPAAALRTRHLEKGLKGHDIRQILTKYFRRGIGKEYAFLALKKKVGIPSLTADYIIDCFKNGKKPYWNGVYSNKERGMLVEMLANELGKSPNELKPYDFRRGVKVFYGKSLVGLAVHYRSPEGRFGEEEVAQMLER</sequence>
<organism evidence="1">
    <name type="scientific">marine sediment metagenome</name>
    <dbReference type="NCBI Taxonomy" id="412755"/>
    <lineage>
        <taxon>unclassified sequences</taxon>
        <taxon>metagenomes</taxon>
        <taxon>ecological metagenomes</taxon>
    </lineage>
</organism>
<dbReference type="EMBL" id="BARV01034746">
    <property type="protein sequence ID" value="GAI50166.1"/>
    <property type="molecule type" value="Genomic_DNA"/>
</dbReference>
<dbReference type="AlphaFoldDB" id="X1Q5Z0"/>